<dbReference type="AlphaFoldDB" id="A0A6B0RD18"/>
<dbReference type="Proteomes" id="UP000322234">
    <property type="component" value="Unassembled WGS sequence"/>
</dbReference>
<evidence type="ECO:0000313" key="2">
    <source>
        <dbReference type="Proteomes" id="UP000322234"/>
    </source>
</evidence>
<evidence type="ECO:0000313" key="1">
    <source>
        <dbReference type="EMBL" id="MXQ87855.1"/>
    </source>
</evidence>
<name>A0A6B0RD18_9CETA</name>
<gene>
    <name evidence="1" type="ORF">E5288_WYG015372</name>
</gene>
<sequence>MATQGQPYDCIDFCREQYVLGRVAKVRVCGPLWRHTRITENRCNLGNQDIPFFIFRMGILAGLNPTLLKILHDFCLELLVLRVTLHSDKLGIIYIIVNLPEKTSKYTEKLMKALKSHPRINAKEKNYVHFEQFIALCASVQVQGPQVVSTTAPFLPLSHYAVIDMMFAFSLLVNLYKAENYLQTQPYLQFKCSSFSGYNPVW</sequence>
<organism evidence="1 2">
    <name type="scientific">Bos mutus</name>
    <name type="common">wild yak</name>
    <dbReference type="NCBI Taxonomy" id="72004"/>
    <lineage>
        <taxon>Eukaryota</taxon>
        <taxon>Metazoa</taxon>
        <taxon>Chordata</taxon>
        <taxon>Craniata</taxon>
        <taxon>Vertebrata</taxon>
        <taxon>Euteleostomi</taxon>
        <taxon>Mammalia</taxon>
        <taxon>Eutheria</taxon>
        <taxon>Laurasiatheria</taxon>
        <taxon>Artiodactyla</taxon>
        <taxon>Ruminantia</taxon>
        <taxon>Pecora</taxon>
        <taxon>Bovidae</taxon>
        <taxon>Bovinae</taxon>
        <taxon>Bos</taxon>
    </lineage>
</organism>
<reference evidence="1" key="1">
    <citation type="submission" date="2019-10" db="EMBL/GenBank/DDBJ databases">
        <title>The sequence and de novo assembly of the wild yak genome.</title>
        <authorList>
            <person name="Liu Y."/>
        </authorList>
    </citation>
    <scope>NUCLEOTIDE SEQUENCE [LARGE SCALE GENOMIC DNA]</scope>
    <source>
        <strain evidence="1">WY2019</strain>
    </source>
</reference>
<keyword evidence="2" id="KW-1185">Reference proteome</keyword>
<accession>A0A6B0RD18</accession>
<protein>
    <submittedName>
        <fullName evidence="1">Uncharacterized protein</fullName>
    </submittedName>
</protein>
<comment type="caution">
    <text evidence="1">The sequence shown here is derived from an EMBL/GenBank/DDBJ whole genome shotgun (WGS) entry which is preliminary data.</text>
</comment>
<dbReference type="EMBL" id="VBQZ03000041">
    <property type="protein sequence ID" value="MXQ87855.1"/>
    <property type="molecule type" value="Genomic_DNA"/>
</dbReference>
<proteinExistence type="predicted"/>